<name>E4S906_CALA7</name>
<gene>
    <name evidence="1" type="ordered locus">Calkr_2587</name>
</gene>
<proteinExistence type="predicted"/>
<organism evidence="1 2">
    <name type="scientific">Caldicellulosiruptor acetigenus (strain ATCC 700853 / DSM 12137 / I77R1B)</name>
    <name type="common">Caldicellulosiruptor kristjanssonii</name>
    <dbReference type="NCBI Taxonomy" id="632335"/>
    <lineage>
        <taxon>Bacteria</taxon>
        <taxon>Bacillati</taxon>
        <taxon>Bacillota</taxon>
        <taxon>Bacillota incertae sedis</taxon>
        <taxon>Caldicellulosiruptorales</taxon>
        <taxon>Caldicellulosiruptoraceae</taxon>
        <taxon>Caldicellulosiruptor</taxon>
    </lineage>
</organism>
<keyword evidence="2" id="KW-1185">Reference proteome</keyword>
<reference evidence="1 2" key="2">
    <citation type="journal article" date="2011" name="J. Bacteriol.">
        <title>Complete genome sequences for the anaerobic, extremely thermophilic plant biomass-degrading bacteria Caldicellulosiruptor hydrothermalis, Caldicellulosiruptor kristjanssonii, Caldicellulosiruptor kronotskyensis, Caldicellulosiruptor owensenis, and Caldicellulosiruptor lactoaceticus.</title>
        <authorList>
            <person name="Blumer-Schuette S.E."/>
            <person name="Ozdemir I."/>
            <person name="Mistry D."/>
            <person name="Lucas S."/>
            <person name="Lapidus A."/>
            <person name="Cheng J.F."/>
            <person name="Goodwin L.A."/>
            <person name="Pitluck S."/>
            <person name="Land M.L."/>
            <person name="Hauser L.J."/>
            <person name="Woyke T."/>
            <person name="Mikhailova N."/>
            <person name="Pati A."/>
            <person name="Kyrpides N.C."/>
            <person name="Ivanova N."/>
            <person name="Detter J.C."/>
            <person name="Walston-Davenport K."/>
            <person name="Han S."/>
            <person name="Adams M.W."/>
            <person name="Kelly R.M."/>
        </authorList>
    </citation>
    <scope>NUCLEOTIDE SEQUENCE [LARGE SCALE GENOMIC DNA]</scope>
    <source>
        <strain evidence="2">ATCC 700853 / DSM 12137 / I77R1B</strain>
    </source>
</reference>
<evidence type="ECO:0000313" key="2">
    <source>
        <dbReference type="Proteomes" id="UP000009256"/>
    </source>
</evidence>
<evidence type="ECO:0000313" key="1">
    <source>
        <dbReference type="EMBL" id="ADQ42011.1"/>
    </source>
</evidence>
<dbReference type="OrthoDB" id="9955836at2"/>
<sequence>MNYDTILSDDLFEKLYKEPLIKHVGEHLRTFMSLRELLKDEPGNFKRPKEYMYFKQCPGWLGICPYGKKERNEKCDPTKCWNIKYGDVKDKIPDFKNWNYDKILIKVLSPAICPDCGSKELKIVWGKRINVKVAGHTVTFDDVAYLKCQECGKINMSNQDKKAIEVIKERIREYDPYAYVIEDPDEELIELGYNPEDDVREFPETATIHLTKDKVALDLFMDEVEKYSTSLDGVISPVDYKESEVMTDLFSIRYYGDKEDMDPIASEEDDGEDVFEE</sequence>
<dbReference type="STRING" id="632335.Calkr_2587"/>
<dbReference type="KEGG" id="cki:Calkr_2587"/>
<accession>E4S906</accession>
<dbReference type="HOGENOM" id="CLU_992806_0_0_9"/>
<protein>
    <submittedName>
        <fullName evidence="1">Uncharacterized protein</fullName>
    </submittedName>
</protein>
<dbReference type="EMBL" id="CP002326">
    <property type="protein sequence ID" value="ADQ42011.1"/>
    <property type="molecule type" value="Genomic_DNA"/>
</dbReference>
<reference key="1">
    <citation type="submission" date="2010-11" db="EMBL/GenBank/DDBJ databases">
        <title>Complete sequence of chromosome of Caldicellulosiruptor kristjanssonii 177R1B.</title>
        <authorList>
            <consortium name="US DOE Joint Genome Institute"/>
            <person name="Lucas S."/>
            <person name="Copeland A."/>
            <person name="Lapidus A."/>
            <person name="Cheng J.-F."/>
            <person name="Bruce D."/>
            <person name="Goodwin L."/>
            <person name="Pitluck S."/>
            <person name="Davenport K."/>
            <person name="Detter J.C."/>
            <person name="Han C."/>
            <person name="Tapia R."/>
            <person name="Land M."/>
            <person name="Hauser L."/>
            <person name="Jeffries C."/>
            <person name="Kyrpides N."/>
            <person name="Ivanova N."/>
            <person name="Mikhailova N."/>
            <person name="Blumer-Schuette S.E."/>
            <person name="Kelly R.M."/>
            <person name="Woyke T."/>
        </authorList>
    </citation>
    <scope>NUCLEOTIDE SEQUENCE</scope>
    <source>
        <strain>177R1B</strain>
    </source>
</reference>
<dbReference type="Proteomes" id="UP000009256">
    <property type="component" value="Chromosome"/>
</dbReference>
<dbReference type="RefSeq" id="WP_013433721.1">
    <property type="nucleotide sequence ID" value="NC_014721.1"/>
</dbReference>
<dbReference type="AlphaFoldDB" id="E4S906"/>